<dbReference type="Gramene" id="CDP04292">
    <property type="protein sequence ID" value="CDP04292"/>
    <property type="gene ID" value="GSCOC_T00017632001"/>
</dbReference>
<dbReference type="EMBL" id="HG739096">
    <property type="protein sequence ID" value="CDP04292.1"/>
    <property type="molecule type" value="Genomic_DNA"/>
</dbReference>
<dbReference type="PhylomeDB" id="A0A068U7N9"/>
<dbReference type="Pfam" id="PF03195">
    <property type="entry name" value="LOB"/>
    <property type="match status" value="1"/>
</dbReference>
<keyword evidence="2" id="KW-0175">Coiled coil</keyword>
<evidence type="ECO:0000256" key="2">
    <source>
        <dbReference type="SAM" id="Coils"/>
    </source>
</evidence>
<gene>
    <name evidence="4" type="ORF">GSCOC_T00017632001</name>
</gene>
<organism evidence="4 5">
    <name type="scientific">Coffea canephora</name>
    <name type="common">Robusta coffee</name>
    <dbReference type="NCBI Taxonomy" id="49390"/>
    <lineage>
        <taxon>Eukaryota</taxon>
        <taxon>Viridiplantae</taxon>
        <taxon>Streptophyta</taxon>
        <taxon>Embryophyta</taxon>
        <taxon>Tracheophyta</taxon>
        <taxon>Spermatophyta</taxon>
        <taxon>Magnoliopsida</taxon>
        <taxon>eudicotyledons</taxon>
        <taxon>Gunneridae</taxon>
        <taxon>Pentapetalae</taxon>
        <taxon>asterids</taxon>
        <taxon>lamiids</taxon>
        <taxon>Gentianales</taxon>
        <taxon>Rubiaceae</taxon>
        <taxon>Ixoroideae</taxon>
        <taxon>Gardenieae complex</taxon>
        <taxon>Bertiereae - Coffeeae clade</taxon>
        <taxon>Coffeeae</taxon>
        <taxon>Coffea</taxon>
    </lineage>
</organism>
<feature type="coiled-coil region" evidence="2">
    <location>
        <begin position="103"/>
        <end position="130"/>
    </location>
</feature>
<evidence type="ECO:0000313" key="5">
    <source>
        <dbReference type="Proteomes" id="UP000295252"/>
    </source>
</evidence>
<protein>
    <recommendedName>
        <fullName evidence="3">LOB domain-containing protein</fullName>
    </recommendedName>
</protein>
<dbReference type="Proteomes" id="UP000295252">
    <property type="component" value="Chromosome XI"/>
</dbReference>
<proteinExistence type="inferred from homology"/>
<feature type="domain" description="LOB" evidence="3">
    <location>
        <begin position="23"/>
        <end position="124"/>
    </location>
</feature>
<dbReference type="InParanoid" id="A0A068U7N9"/>
<evidence type="ECO:0000256" key="1">
    <source>
        <dbReference type="ARBA" id="ARBA00005474"/>
    </source>
</evidence>
<keyword evidence="5" id="KW-1185">Reference proteome</keyword>
<dbReference type="PANTHER" id="PTHR31301">
    <property type="entry name" value="LOB DOMAIN-CONTAINING PROTEIN 4-RELATED"/>
    <property type="match status" value="1"/>
</dbReference>
<name>A0A068U7N9_COFCA</name>
<dbReference type="AlphaFoldDB" id="A0A068U7N9"/>
<evidence type="ECO:0000313" key="4">
    <source>
        <dbReference type="EMBL" id="CDP04292.1"/>
    </source>
</evidence>
<reference evidence="5" key="1">
    <citation type="journal article" date="2014" name="Science">
        <title>The coffee genome provides insight into the convergent evolution of caffeine biosynthesis.</title>
        <authorList>
            <person name="Denoeud F."/>
            <person name="Carretero-Paulet L."/>
            <person name="Dereeper A."/>
            <person name="Droc G."/>
            <person name="Guyot R."/>
            <person name="Pietrella M."/>
            <person name="Zheng C."/>
            <person name="Alberti A."/>
            <person name="Anthony F."/>
            <person name="Aprea G."/>
            <person name="Aury J.M."/>
            <person name="Bento P."/>
            <person name="Bernard M."/>
            <person name="Bocs S."/>
            <person name="Campa C."/>
            <person name="Cenci A."/>
            <person name="Combes M.C."/>
            <person name="Crouzillat D."/>
            <person name="Da Silva C."/>
            <person name="Daddiego L."/>
            <person name="De Bellis F."/>
            <person name="Dussert S."/>
            <person name="Garsmeur O."/>
            <person name="Gayraud T."/>
            <person name="Guignon V."/>
            <person name="Jahn K."/>
            <person name="Jamilloux V."/>
            <person name="Joet T."/>
            <person name="Labadie K."/>
            <person name="Lan T."/>
            <person name="Leclercq J."/>
            <person name="Lepelley M."/>
            <person name="Leroy T."/>
            <person name="Li L.T."/>
            <person name="Librado P."/>
            <person name="Lopez L."/>
            <person name="Munoz A."/>
            <person name="Noel B."/>
            <person name="Pallavicini A."/>
            <person name="Perrotta G."/>
            <person name="Poncet V."/>
            <person name="Pot D."/>
            <person name="Priyono X."/>
            <person name="Rigoreau M."/>
            <person name="Rouard M."/>
            <person name="Rozas J."/>
            <person name="Tranchant-Dubreuil C."/>
            <person name="VanBuren R."/>
            <person name="Zhang Q."/>
            <person name="Andrade A.C."/>
            <person name="Argout X."/>
            <person name="Bertrand B."/>
            <person name="de Kochko A."/>
            <person name="Graziosi G."/>
            <person name="Henry R.J."/>
            <person name="Jayarama X."/>
            <person name="Ming R."/>
            <person name="Nagai C."/>
            <person name="Rounsley S."/>
            <person name="Sankoff D."/>
            <person name="Giuliano G."/>
            <person name="Albert V.A."/>
            <person name="Wincker P."/>
            <person name="Lashermes P."/>
        </authorList>
    </citation>
    <scope>NUCLEOTIDE SEQUENCE [LARGE SCALE GENOMIC DNA]</scope>
    <source>
        <strain evidence="5">cv. DH200-94</strain>
    </source>
</reference>
<sequence length="191" mass="21594">MEHCRQQNTPPSPDQNATPRTQYPCAACKSLRRRCSDNCVLAPYFPSSEPLRFNIVHKVYGASNIIRRLQELPEHQRSDAMNSMVYEAAARITDPVYGCAGTVTLLQQQILGLQEELAKAQGEILNMQCQIANLVSLNWMEMFPSQEQETINVSGLQQDIIHVSEKQPWDDSDTTNFSLEQLCIHEKAMGI</sequence>
<dbReference type="PROSITE" id="PS50891">
    <property type="entry name" value="LOB"/>
    <property type="match status" value="1"/>
</dbReference>
<dbReference type="STRING" id="49390.A0A068U7N9"/>
<accession>A0A068U7N9</accession>
<dbReference type="PANTHER" id="PTHR31301:SF206">
    <property type="entry name" value="LOB DOMAIN-CONTAINING PROTEIN 1"/>
    <property type="match status" value="1"/>
</dbReference>
<evidence type="ECO:0000259" key="3">
    <source>
        <dbReference type="PROSITE" id="PS50891"/>
    </source>
</evidence>
<comment type="similarity">
    <text evidence="1">Belongs to the LOB domain-containing protein family.</text>
</comment>
<dbReference type="InterPro" id="IPR004883">
    <property type="entry name" value="LOB"/>
</dbReference>